<keyword evidence="1" id="KW-0472">Membrane</keyword>
<evidence type="ECO:0000313" key="2">
    <source>
        <dbReference type="EMBL" id="BDZ45905.1"/>
    </source>
</evidence>
<evidence type="ECO:0000256" key="1">
    <source>
        <dbReference type="SAM" id="Phobius"/>
    </source>
</evidence>
<keyword evidence="1" id="KW-0812">Transmembrane</keyword>
<proteinExistence type="predicted"/>
<keyword evidence="3" id="KW-1185">Reference proteome</keyword>
<sequence>MASPVSSRRHVAHTVGATLLAGALTYVFLGTVSRSLGAAQYDLFSVYWSLSLILGFGLFLPVEQELSRAGAGAADAAAAGRAGLRIAAEVAGGSCFCSSSPRPS</sequence>
<gene>
    <name evidence="2" type="ORF">GCM10025866_18140</name>
</gene>
<feature type="transmembrane region" description="Helical" evidence="1">
    <location>
        <begin position="12"/>
        <end position="32"/>
    </location>
</feature>
<dbReference type="EMBL" id="AP027731">
    <property type="protein sequence ID" value="BDZ45905.1"/>
    <property type="molecule type" value="Genomic_DNA"/>
</dbReference>
<dbReference type="RefSeq" id="WP_286279134.1">
    <property type="nucleotide sequence ID" value="NZ_AP027731.1"/>
</dbReference>
<organism evidence="2 3">
    <name type="scientific">Naasia aerilata</name>
    <dbReference type="NCBI Taxonomy" id="1162966"/>
    <lineage>
        <taxon>Bacteria</taxon>
        <taxon>Bacillati</taxon>
        <taxon>Actinomycetota</taxon>
        <taxon>Actinomycetes</taxon>
        <taxon>Micrococcales</taxon>
        <taxon>Microbacteriaceae</taxon>
        <taxon>Naasia</taxon>
    </lineage>
</organism>
<protein>
    <submittedName>
        <fullName evidence="2">Uncharacterized protein</fullName>
    </submittedName>
</protein>
<dbReference type="Proteomes" id="UP001321498">
    <property type="component" value="Chromosome"/>
</dbReference>
<name>A0ABN6XQK2_9MICO</name>
<reference evidence="3" key="1">
    <citation type="journal article" date="2019" name="Int. J. Syst. Evol. Microbiol.">
        <title>The Global Catalogue of Microorganisms (GCM) 10K type strain sequencing project: providing services to taxonomists for standard genome sequencing and annotation.</title>
        <authorList>
            <consortium name="The Broad Institute Genomics Platform"/>
            <consortium name="The Broad Institute Genome Sequencing Center for Infectious Disease"/>
            <person name="Wu L."/>
            <person name="Ma J."/>
        </authorList>
    </citation>
    <scope>NUCLEOTIDE SEQUENCE [LARGE SCALE GENOMIC DNA]</scope>
    <source>
        <strain evidence="3">NBRC 108725</strain>
    </source>
</reference>
<feature type="transmembrane region" description="Helical" evidence="1">
    <location>
        <begin position="44"/>
        <end position="62"/>
    </location>
</feature>
<evidence type="ECO:0000313" key="3">
    <source>
        <dbReference type="Proteomes" id="UP001321498"/>
    </source>
</evidence>
<keyword evidence="1" id="KW-1133">Transmembrane helix</keyword>
<accession>A0ABN6XQK2</accession>